<dbReference type="STRING" id="1193518.BN13_230031"/>
<evidence type="ECO:0000313" key="3">
    <source>
        <dbReference type="Proteomes" id="UP000035720"/>
    </source>
</evidence>
<dbReference type="EMBL" id="CAJC01000132">
    <property type="protein sequence ID" value="CCI52883.1"/>
    <property type="molecule type" value="Genomic_DNA"/>
</dbReference>
<accession>A0A077MDL7</accession>
<dbReference type="Proteomes" id="UP000035720">
    <property type="component" value="Unassembled WGS sequence"/>
</dbReference>
<sequence length="92" mass="10244">MDFVREFGECLDRGTKTALLRRWALHAETGRQWVIAAQEGRLGPAAPRGAMQVTNRDRARLVALERENDKLRAKVAAAEAALNRHGFDAAVF</sequence>
<name>A0A077MDL7_9MICO</name>
<keyword evidence="3" id="KW-1185">Reference proteome</keyword>
<dbReference type="AlphaFoldDB" id="A0A077MDL7"/>
<protein>
    <recommendedName>
        <fullName evidence="4">Transposase</fullName>
    </recommendedName>
</protein>
<feature type="coiled-coil region" evidence="1">
    <location>
        <begin position="54"/>
        <end position="81"/>
    </location>
</feature>
<comment type="caution">
    <text evidence="2">The sequence shown here is derived from an EMBL/GenBank/DDBJ whole genome shotgun (WGS) entry which is preliminary data.</text>
</comment>
<evidence type="ECO:0008006" key="4">
    <source>
        <dbReference type="Google" id="ProtNLM"/>
    </source>
</evidence>
<evidence type="ECO:0000313" key="2">
    <source>
        <dbReference type="EMBL" id="CCI52883.1"/>
    </source>
</evidence>
<evidence type="ECO:0000256" key="1">
    <source>
        <dbReference type="SAM" id="Coils"/>
    </source>
</evidence>
<gene>
    <name evidence="2" type="ORF">BN13_230031</name>
</gene>
<proteinExistence type="predicted"/>
<keyword evidence="1" id="KW-0175">Coiled coil</keyword>
<organism evidence="2 3">
    <name type="scientific">Nostocoides jenkinsii Ben 74</name>
    <dbReference type="NCBI Taxonomy" id="1193518"/>
    <lineage>
        <taxon>Bacteria</taxon>
        <taxon>Bacillati</taxon>
        <taxon>Actinomycetota</taxon>
        <taxon>Actinomycetes</taxon>
        <taxon>Micrococcales</taxon>
        <taxon>Intrasporangiaceae</taxon>
        <taxon>Nostocoides</taxon>
    </lineage>
</organism>
<reference evidence="2 3" key="1">
    <citation type="journal article" date="2013" name="ISME J.">
        <title>A metabolic model for members of the genus Tetrasphaera involved in enhanced biological phosphorus removal.</title>
        <authorList>
            <person name="Kristiansen R."/>
            <person name="Nguyen H.T.T."/>
            <person name="Saunders A.M."/>
            <person name="Nielsen J.L."/>
            <person name="Wimmer R."/>
            <person name="Le V.Q."/>
            <person name="McIlroy S.J."/>
            <person name="Petrovski S."/>
            <person name="Seviour R.J."/>
            <person name="Calteau A."/>
            <person name="Nielsen K.L."/>
            <person name="Nielsen P.H."/>
        </authorList>
    </citation>
    <scope>NUCLEOTIDE SEQUENCE [LARGE SCALE GENOMIC DNA]</scope>
    <source>
        <strain evidence="2 3">Ben 74</strain>
    </source>
</reference>